<reference evidence="7 8" key="1">
    <citation type="submission" date="2013-04" db="EMBL/GenBank/DDBJ databases">
        <title>The Genome Sequence of Sutterella wadsworthensis HGA0223.</title>
        <authorList>
            <consortium name="The Broad Institute Genomics Platform"/>
            <person name="Earl A."/>
            <person name="Ward D."/>
            <person name="Feldgarden M."/>
            <person name="Gevers D."/>
            <person name="Schmidt T.M."/>
            <person name="Dover J."/>
            <person name="Dai D."/>
            <person name="Walker B."/>
            <person name="Young S."/>
            <person name="Zeng Q."/>
            <person name="Gargeya S."/>
            <person name="Fitzgerald M."/>
            <person name="Haas B."/>
            <person name="Abouelleil A."/>
            <person name="Allen A.W."/>
            <person name="Alvarado L."/>
            <person name="Arachchi H.M."/>
            <person name="Berlin A.M."/>
            <person name="Chapman S.B."/>
            <person name="Gainer-Dewar J."/>
            <person name="Goldberg J."/>
            <person name="Griggs A."/>
            <person name="Gujja S."/>
            <person name="Hansen M."/>
            <person name="Howarth C."/>
            <person name="Imamovic A."/>
            <person name="Ireland A."/>
            <person name="Larimer J."/>
            <person name="McCowan C."/>
            <person name="Murphy C."/>
            <person name="Pearson M."/>
            <person name="Poon T.W."/>
            <person name="Priest M."/>
            <person name="Roberts A."/>
            <person name="Saif S."/>
            <person name="Shea T."/>
            <person name="Sisk P."/>
            <person name="Sykes S."/>
            <person name="Wortman J."/>
            <person name="Nusbaum C."/>
            <person name="Birren B."/>
        </authorList>
    </citation>
    <scope>NUCLEOTIDE SEQUENCE [LARGE SCALE GENOMIC DNA]</scope>
    <source>
        <strain evidence="7 8">HGA0223</strain>
    </source>
</reference>
<keyword evidence="4 6" id="KW-1133">Transmembrane helix</keyword>
<feature type="transmembrane region" description="Helical" evidence="6">
    <location>
        <begin position="153"/>
        <end position="177"/>
    </location>
</feature>
<feature type="transmembrane region" description="Helical" evidence="6">
    <location>
        <begin position="224"/>
        <end position="251"/>
    </location>
</feature>
<dbReference type="GO" id="GO:0005436">
    <property type="term" value="F:sodium:phosphate symporter activity"/>
    <property type="evidence" value="ECO:0007669"/>
    <property type="project" value="InterPro"/>
</dbReference>
<evidence type="ECO:0008006" key="9">
    <source>
        <dbReference type="Google" id="ProtNLM"/>
    </source>
</evidence>
<gene>
    <name evidence="7" type="ORF">HMPREF1476_00820</name>
</gene>
<protein>
    <recommendedName>
        <fullName evidence="9">PhoU domain-containing protein</fullName>
    </recommendedName>
</protein>
<dbReference type="PATRIC" id="fig|1203554.3.peg.826"/>
<keyword evidence="5 6" id="KW-0472">Membrane</keyword>
<evidence type="ECO:0000256" key="1">
    <source>
        <dbReference type="ARBA" id="ARBA00004651"/>
    </source>
</evidence>
<keyword evidence="3 6" id="KW-0812">Transmembrane</keyword>
<name>S3BL20_9BURK</name>
<dbReference type="InterPro" id="IPR003841">
    <property type="entry name" value="Na/Pi_transpt"/>
</dbReference>
<accession>S3BL20</accession>
<dbReference type="Proteomes" id="UP000014400">
    <property type="component" value="Unassembled WGS sequence"/>
</dbReference>
<dbReference type="eggNOG" id="COG1283">
    <property type="taxonomic scope" value="Bacteria"/>
</dbReference>
<evidence type="ECO:0000256" key="5">
    <source>
        <dbReference type="ARBA" id="ARBA00023136"/>
    </source>
</evidence>
<keyword evidence="8" id="KW-1185">Reference proteome</keyword>
<dbReference type="GO" id="GO:0044341">
    <property type="term" value="P:sodium-dependent phosphate transport"/>
    <property type="evidence" value="ECO:0007669"/>
    <property type="project" value="InterPro"/>
</dbReference>
<feature type="transmembrane region" description="Helical" evidence="6">
    <location>
        <begin position="80"/>
        <end position="101"/>
    </location>
</feature>
<keyword evidence="2" id="KW-1003">Cell membrane</keyword>
<evidence type="ECO:0000256" key="2">
    <source>
        <dbReference type="ARBA" id="ARBA00022475"/>
    </source>
</evidence>
<dbReference type="GO" id="GO:0005886">
    <property type="term" value="C:plasma membrane"/>
    <property type="evidence" value="ECO:0007669"/>
    <property type="project" value="UniProtKB-SubCell"/>
</dbReference>
<sequence length="521" mass="55322">MVKTGILRTFGEALRSWLATRLSNRFAGFAAGMGLAMLLQSSTAASLLVASLQAGGLVSTAAALAAVLGADLGSALAARILTLNISSLIPILLIAGTFLFLRRMEKREGQFGRMLLGFAFVLLALQSIMASTEPMRDSPIILETLAHLPEHPFLAAAVGIACAVLFFSSLAVVAVTAAATASGLLPASAALWVVLGANFGSALLAAAATAGASKAARKAPLGNFFFRVGGFAAGAAVLYFIPAAGSVFASLGDPADGVILFHVVYNTVIGAVGLSFIHPAAALIDRLVPVSIQTDDFETHLLSKENLLSSSSALVQVRHENARTAELFRKHWDALTPLIYENPPMGELLAFKERRKLLDRRCRTVSKALNIIIRDDLSEEAVIEWQSLSAVSDALLFSLEVTNDIVDLLRKKKIRRSLFFSAQGAQELEQEHHVVSAHLELLAQILSTSDPQEINALRSSLLSGEAASSSDAAELVSRHMERVDKGSALSIETSALHLDLLLLFRRVDSILAHGARSFAVS</sequence>
<feature type="transmembrane region" description="Helical" evidence="6">
    <location>
        <begin position="189"/>
        <end position="212"/>
    </location>
</feature>
<feature type="transmembrane region" description="Helical" evidence="6">
    <location>
        <begin position="257"/>
        <end position="277"/>
    </location>
</feature>
<dbReference type="HOGENOM" id="CLU_025623_2_1_4"/>
<dbReference type="EMBL" id="ATCF01000012">
    <property type="protein sequence ID" value="EPE00091.1"/>
    <property type="molecule type" value="Genomic_DNA"/>
</dbReference>
<evidence type="ECO:0000256" key="4">
    <source>
        <dbReference type="ARBA" id="ARBA00022989"/>
    </source>
</evidence>
<dbReference type="AlphaFoldDB" id="S3BL20"/>
<comment type="subcellular location">
    <subcellularLocation>
        <location evidence="1">Cell membrane</location>
        <topology evidence="1">Multi-pass membrane protein</topology>
    </subcellularLocation>
</comment>
<evidence type="ECO:0000256" key="3">
    <source>
        <dbReference type="ARBA" id="ARBA00022692"/>
    </source>
</evidence>
<dbReference type="PANTHER" id="PTHR10010:SF46">
    <property type="entry name" value="SODIUM-DEPENDENT PHOSPHATE TRANSPORT PROTEIN 2B"/>
    <property type="match status" value="1"/>
</dbReference>
<comment type="caution">
    <text evidence="7">The sequence shown here is derived from an EMBL/GenBank/DDBJ whole genome shotgun (WGS) entry which is preliminary data.</text>
</comment>
<dbReference type="NCBIfam" id="NF037997">
    <property type="entry name" value="Na_Pi_symport"/>
    <property type="match status" value="1"/>
</dbReference>
<evidence type="ECO:0000313" key="7">
    <source>
        <dbReference type="EMBL" id="EPE00091.1"/>
    </source>
</evidence>
<organism evidence="7 8">
    <name type="scientific">Sutterella wadsworthensis HGA0223</name>
    <dbReference type="NCBI Taxonomy" id="1203554"/>
    <lineage>
        <taxon>Bacteria</taxon>
        <taxon>Pseudomonadati</taxon>
        <taxon>Pseudomonadota</taxon>
        <taxon>Betaproteobacteria</taxon>
        <taxon>Burkholderiales</taxon>
        <taxon>Sutterellaceae</taxon>
        <taxon>Sutterella</taxon>
    </lineage>
</organism>
<evidence type="ECO:0000256" key="6">
    <source>
        <dbReference type="SAM" id="Phobius"/>
    </source>
</evidence>
<dbReference type="Pfam" id="PF02690">
    <property type="entry name" value="Na_Pi_cotrans"/>
    <property type="match status" value="2"/>
</dbReference>
<dbReference type="PANTHER" id="PTHR10010">
    <property type="entry name" value="SOLUTE CARRIER FAMILY 34 SODIUM PHOSPHATE , MEMBER 2-RELATED"/>
    <property type="match status" value="1"/>
</dbReference>
<evidence type="ECO:0000313" key="8">
    <source>
        <dbReference type="Proteomes" id="UP000014400"/>
    </source>
</evidence>
<proteinExistence type="predicted"/>
<feature type="transmembrane region" description="Helical" evidence="6">
    <location>
        <begin position="113"/>
        <end position="132"/>
    </location>
</feature>
<feature type="transmembrane region" description="Helical" evidence="6">
    <location>
        <begin position="45"/>
        <end position="68"/>
    </location>
</feature>